<keyword evidence="1" id="KW-1133">Transmembrane helix</keyword>
<dbReference type="AlphaFoldDB" id="A0A8T4LFG8"/>
<dbReference type="EMBL" id="JAGVWC010000010">
    <property type="protein sequence ID" value="MBS3061636.1"/>
    <property type="molecule type" value="Genomic_DNA"/>
</dbReference>
<dbReference type="Proteomes" id="UP000675968">
    <property type="component" value="Unassembled WGS sequence"/>
</dbReference>
<name>A0A8T4LFG8_9ARCH</name>
<evidence type="ECO:0000313" key="2">
    <source>
        <dbReference type="EMBL" id="MBS3061636.1"/>
    </source>
</evidence>
<reference evidence="2" key="2">
    <citation type="submission" date="2021-05" db="EMBL/GenBank/DDBJ databases">
        <title>Protein family content uncovers lineage relationships and bacterial pathway maintenance mechanisms in DPANN archaea.</title>
        <authorList>
            <person name="Castelle C.J."/>
            <person name="Meheust R."/>
            <person name="Jaffe A.L."/>
            <person name="Seitz K."/>
            <person name="Gong X."/>
            <person name="Baker B.J."/>
            <person name="Banfield J.F."/>
        </authorList>
    </citation>
    <scope>NUCLEOTIDE SEQUENCE</scope>
    <source>
        <strain evidence="2">RIFCSPLOWO2_01_FULL_AR10_48_17</strain>
    </source>
</reference>
<keyword evidence="1" id="KW-0472">Membrane</keyword>
<evidence type="ECO:0000256" key="1">
    <source>
        <dbReference type="SAM" id="Phobius"/>
    </source>
</evidence>
<evidence type="ECO:0000313" key="3">
    <source>
        <dbReference type="Proteomes" id="UP000675968"/>
    </source>
</evidence>
<keyword evidence="1" id="KW-0812">Transmembrane</keyword>
<reference evidence="2" key="1">
    <citation type="submission" date="2021-03" db="EMBL/GenBank/DDBJ databases">
        <authorList>
            <person name="Jaffe A."/>
        </authorList>
    </citation>
    <scope>NUCLEOTIDE SEQUENCE</scope>
    <source>
        <strain evidence="2">RIFCSPLOWO2_01_FULL_AR10_48_17</strain>
    </source>
</reference>
<comment type="caution">
    <text evidence="2">The sequence shown here is derived from an EMBL/GenBank/DDBJ whole genome shotgun (WGS) entry which is preliminary data.</text>
</comment>
<proteinExistence type="predicted"/>
<gene>
    <name evidence="2" type="ORF">J4215_03570</name>
</gene>
<protein>
    <submittedName>
        <fullName evidence="2">Uncharacterized protein</fullName>
    </submittedName>
</protein>
<organism evidence="2 3">
    <name type="scientific">Candidatus Iainarchaeum sp</name>
    <dbReference type="NCBI Taxonomy" id="3101447"/>
    <lineage>
        <taxon>Archaea</taxon>
        <taxon>Candidatus Iainarchaeota</taxon>
        <taxon>Candidatus Iainarchaeia</taxon>
        <taxon>Candidatus Iainarchaeales</taxon>
        <taxon>Candidatus Iainarchaeaceae</taxon>
        <taxon>Candidatus Iainarchaeum</taxon>
    </lineage>
</organism>
<accession>A0A8T4LFG8</accession>
<feature type="transmembrane region" description="Helical" evidence="1">
    <location>
        <begin position="12"/>
        <end position="32"/>
    </location>
</feature>
<sequence length="691" mass="74712">MREKKPFFSRGNMVPVVMIGVLVLASISFYMVSFPQVRPPVLPIDTSQNETQIALEKAVDLGLINWMENGFAPRESRWYNNGSFPPDLNEAKAGARSFISTEINLILQELESQRGYKYIGTPVLEFDFDSAVTTTDLNKRGVRLTVSGLRIINELKDAQGNLSKSENDVHIVISRDYPVWEMYTQSLEWSKLDSGSFSANLQGEFDKKPFQSRACSCNTVSIPIAEKIKEKLTIDWVDIDANVIKPAVRELQQKIGPNFDCNYTVEDNKIENIPTVVSNSTATCDCPGGETGTWIANGQNFNILAAWDTPDIGANDIQYGLYNHVFIPRASTDPTKGFSVVQNLIFEADANPITPPAGNGIAIVQGMTRKVAGLLVVYCEDPSIQIPGEDTFRPLSAKFRMRFAVQKGVKPPDFCTDLANQDICGGGDDSGGGGTLCVPYTQCGSDPNCNRCECLRVNGTDVTVIPEGTVRGGGSDLVASCRALGGDFQCPINVQRKFVCDYTHDQPCFTKKCDIVAGQVVDVCIPIPDKRCDPFCNSCQDNGSGSFVCQPDDRLAGMTCKPDSDASKSKNCFTCQPGGVCSARANLGNIVCSSNSGCQTFCNDTPEQEGRCNVPNQTQVGIVCPSYATGGYDNECRTCGIQNGVLICKSANDTCALGCCSTSDAKWGRCIASGGACCPALKELTVCPTPT</sequence>